<dbReference type="PANTHER" id="PTHR43179:SF12">
    <property type="entry name" value="GALACTOFURANOSYLTRANSFERASE GLFT2"/>
    <property type="match status" value="1"/>
</dbReference>
<dbReference type="EMBL" id="CP109106">
    <property type="protein sequence ID" value="WSB68248.1"/>
    <property type="molecule type" value="Genomic_DNA"/>
</dbReference>
<reference evidence="6 7" key="1">
    <citation type="submission" date="2022-10" db="EMBL/GenBank/DDBJ databases">
        <title>The complete genomes of actinobacterial strains from the NBC collection.</title>
        <authorList>
            <person name="Joergensen T.S."/>
            <person name="Alvarez Arevalo M."/>
            <person name="Sterndorff E.B."/>
            <person name="Faurdal D."/>
            <person name="Vuksanovic O."/>
            <person name="Mourched A.-S."/>
            <person name="Charusanti P."/>
            <person name="Shaw S."/>
            <person name="Blin K."/>
            <person name="Weber T."/>
        </authorList>
    </citation>
    <scope>NUCLEOTIDE SEQUENCE [LARGE SCALE GENOMIC DNA]</scope>
    <source>
        <strain evidence="6 7">NBC 01774</strain>
    </source>
</reference>
<accession>A0ABZ1FCZ4</accession>
<keyword evidence="4" id="KW-0808">Transferase</keyword>
<sequence length="266" mass="29499">MASRISVIVATRNRHRDVIALLESLTNCDDGGIGEVLLVDDASTHPLVVEPAEYPYEIRLIRNSVQMGAAESRNVAAREANGDVLAFLDDDARPLPDWCQVLSKYMSVPRTAVTGRILPFDTGVISRSRQYRYEYRYAAHPAYSAVDFFAGGNSAIRREVFLRAGGFPNVTTASDNGLVPKLAQLGYCIIFVPDLRVVHRNGKGTRSAFRESWRAARMAGPTTVPGELRRFQRVVQRQPWSHDPACAIVNSLLQAANSLSRTLQKR</sequence>
<dbReference type="Gene3D" id="3.90.550.10">
    <property type="entry name" value="Spore Coat Polysaccharide Biosynthesis Protein SpsA, Chain A"/>
    <property type="match status" value="1"/>
</dbReference>
<dbReference type="InterPro" id="IPR001173">
    <property type="entry name" value="Glyco_trans_2-like"/>
</dbReference>
<dbReference type="SUPFAM" id="SSF53448">
    <property type="entry name" value="Nucleotide-diphospho-sugar transferases"/>
    <property type="match status" value="1"/>
</dbReference>
<name>A0ABZ1FCZ4_9ACTN</name>
<keyword evidence="3" id="KW-0328">Glycosyltransferase</keyword>
<proteinExistence type="inferred from homology"/>
<evidence type="ECO:0000313" key="7">
    <source>
        <dbReference type="Proteomes" id="UP001344251"/>
    </source>
</evidence>
<gene>
    <name evidence="6" type="ORF">OG863_09930</name>
</gene>
<dbReference type="Pfam" id="PF00535">
    <property type="entry name" value="Glycos_transf_2"/>
    <property type="match status" value="1"/>
</dbReference>
<dbReference type="Proteomes" id="UP001344251">
    <property type="component" value="Chromosome"/>
</dbReference>
<evidence type="ECO:0000256" key="3">
    <source>
        <dbReference type="ARBA" id="ARBA00022676"/>
    </source>
</evidence>
<protein>
    <submittedName>
        <fullName evidence="6">Glycosyltransferase</fullName>
    </submittedName>
</protein>
<comment type="similarity">
    <text evidence="2">Belongs to the glycosyltransferase 2 family.</text>
</comment>
<dbReference type="RefSeq" id="WP_326617694.1">
    <property type="nucleotide sequence ID" value="NZ_CP109106.1"/>
</dbReference>
<dbReference type="PANTHER" id="PTHR43179">
    <property type="entry name" value="RHAMNOSYLTRANSFERASE WBBL"/>
    <property type="match status" value="1"/>
</dbReference>
<keyword evidence="7" id="KW-1185">Reference proteome</keyword>
<organism evidence="6 7">
    <name type="scientific">Streptomyces decoyicus</name>
    <dbReference type="NCBI Taxonomy" id="249567"/>
    <lineage>
        <taxon>Bacteria</taxon>
        <taxon>Bacillati</taxon>
        <taxon>Actinomycetota</taxon>
        <taxon>Actinomycetes</taxon>
        <taxon>Kitasatosporales</taxon>
        <taxon>Streptomycetaceae</taxon>
        <taxon>Streptomyces</taxon>
    </lineage>
</organism>
<evidence type="ECO:0000256" key="1">
    <source>
        <dbReference type="ARBA" id="ARBA00004776"/>
    </source>
</evidence>
<evidence type="ECO:0000259" key="5">
    <source>
        <dbReference type="Pfam" id="PF00535"/>
    </source>
</evidence>
<evidence type="ECO:0000256" key="4">
    <source>
        <dbReference type="ARBA" id="ARBA00022679"/>
    </source>
</evidence>
<evidence type="ECO:0000313" key="6">
    <source>
        <dbReference type="EMBL" id="WSB68248.1"/>
    </source>
</evidence>
<feature type="domain" description="Glycosyltransferase 2-like" evidence="5">
    <location>
        <begin position="6"/>
        <end position="161"/>
    </location>
</feature>
<comment type="pathway">
    <text evidence="1">Cell wall biogenesis; cell wall polysaccharide biosynthesis.</text>
</comment>
<dbReference type="InterPro" id="IPR029044">
    <property type="entry name" value="Nucleotide-diphossugar_trans"/>
</dbReference>
<evidence type="ECO:0000256" key="2">
    <source>
        <dbReference type="ARBA" id="ARBA00006739"/>
    </source>
</evidence>